<evidence type="ECO:0000313" key="2">
    <source>
        <dbReference type="EMBL" id="TCP54067.1"/>
    </source>
</evidence>
<feature type="transmembrane region" description="Helical" evidence="1">
    <location>
        <begin position="51"/>
        <end position="69"/>
    </location>
</feature>
<evidence type="ECO:0000256" key="1">
    <source>
        <dbReference type="SAM" id="Phobius"/>
    </source>
</evidence>
<evidence type="ECO:0000313" key="3">
    <source>
        <dbReference type="Proteomes" id="UP000294911"/>
    </source>
</evidence>
<keyword evidence="3" id="KW-1185">Reference proteome</keyword>
<gene>
    <name evidence="2" type="ORF">EV191_103108</name>
</gene>
<keyword evidence="1" id="KW-1133">Transmembrane helix</keyword>
<reference evidence="2 3" key="1">
    <citation type="submission" date="2019-03" db="EMBL/GenBank/DDBJ databases">
        <title>Genomic Encyclopedia of Type Strains, Phase IV (KMG-IV): sequencing the most valuable type-strain genomes for metagenomic binning, comparative biology and taxonomic classification.</title>
        <authorList>
            <person name="Goeker M."/>
        </authorList>
    </citation>
    <scope>NUCLEOTIDE SEQUENCE [LARGE SCALE GENOMIC DNA]</scope>
    <source>
        <strain evidence="2 3">DSM 45765</strain>
    </source>
</reference>
<comment type="caution">
    <text evidence="2">The sequence shown here is derived from an EMBL/GenBank/DDBJ whole genome shotgun (WGS) entry which is preliminary data.</text>
</comment>
<proteinExistence type="predicted"/>
<feature type="transmembrane region" description="Helical" evidence="1">
    <location>
        <begin position="21"/>
        <end position="45"/>
    </location>
</feature>
<organism evidence="2 3">
    <name type="scientific">Tamaricihabitans halophyticus</name>
    <dbReference type="NCBI Taxonomy" id="1262583"/>
    <lineage>
        <taxon>Bacteria</taxon>
        <taxon>Bacillati</taxon>
        <taxon>Actinomycetota</taxon>
        <taxon>Actinomycetes</taxon>
        <taxon>Pseudonocardiales</taxon>
        <taxon>Pseudonocardiaceae</taxon>
        <taxon>Tamaricihabitans</taxon>
    </lineage>
</organism>
<keyword evidence="1" id="KW-0812">Transmembrane</keyword>
<protein>
    <recommendedName>
        <fullName evidence="4">PH (Pleckstrin Homology) domain-containing protein</fullName>
    </recommendedName>
</protein>
<sequence length="158" mass="17567">MPPKPPAGREPAIVVQQTPSYVLRSLVGTLLLIFALFVTLAVGGVLSSMGWARFLIAALAIAVVALGYWQNSYAAGKDWFRRGFYWVDTTELTELIVRKKSVRMQDSSTKRTASVPIRVLESNQQLRETLTKGVRKSVASGTLQTNQRARDLFAIKRK</sequence>
<dbReference type="Proteomes" id="UP000294911">
    <property type="component" value="Unassembled WGS sequence"/>
</dbReference>
<keyword evidence="1" id="KW-0472">Membrane</keyword>
<accession>A0A4R2QWI7</accession>
<dbReference type="EMBL" id="SLXQ01000003">
    <property type="protein sequence ID" value="TCP54067.1"/>
    <property type="molecule type" value="Genomic_DNA"/>
</dbReference>
<dbReference type="RefSeq" id="WP_132876848.1">
    <property type="nucleotide sequence ID" value="NZ_SLXQ01000003.1"/>
</dbReference>
<evidence type="ECO:0008006" key="4">
    <source>
        <dbReference type="Google" id="ProtNLM"/>
    </source>
</evidence>
<name>A0A4R2QWI7_9PSEU</name>
<dbReference type="OrthoDB" id="4460669at2"/>
<dbReference type="AlphaFoldDB" id="A0A4R2QWI7"/>